<organism evidence="1 2">
    <name type="scientific">Dorcoceras hygrometricum</name>
    <dbReference type="NCBI Taxonomy" id="472368"/>
    <lineage>
        <taxon>Eukaryota</taxon>
        <taxon>Viridiplantae</taxon>
        <taxon>Streptophyta</taxon>
        <taxon>Embryophyta</taxon>
        <taxon>Tracheophyta</taxon>
        <taxon>Spermatophyta</taxon>
        <taxon>Magnoliopsida</taxon>
        <taxon>eudicotyledons</taxon>
        <taxon>Gunneridae</taxon>
        <taxon>Pentapetalae</taxon>
        <taxon>asterids</taxon>
        <taxon>lamiids</taxon>
        <taxon>Lamiales</taxon>
        <taxon>Gesneriaceae</taxon>
        <taxon>Didymocarpoideae</taxon>
        <taxon>Trichosporeae</taxon>
        <taxon>Loxocarpinae</taxon>
        <taxon>Dorcoceras</taxon>
    </lineage>
</organism>
<gene>
    <name evidence="1" type="ORF">F511_45722</name>
</gene>
<dbReference type="AlphaFoldDB" id="A0A2Z6ZV92"/>
<protein>
    <submittedName>
        <fullName evidence="1">Uncharacterized protein</fullName>
    </submittedName>
</protein>
<evidence type="ECO:0000313" key="1">
    <source>
        <dbReference type="EMBL" id="KZV06797.1"/>
    </source>
</evidence>
<sequence length="79" mass="8809">MRRPAGGLDGAAWLERPLAATSSPWLANGLSQGWSRWNRLDLGWSIWKVSSSCGWNRDNDREDWTLLAAPLVCARVCPV</sequence>
<dbReference type="EMBL" id="KV059737">
    <property type="protein sequence ID" value="KZV06797.1"/>
    <property type="molecule type" value="Genomic_DNA"/>
</dbReference>
<accession>A0A2Z6ZV92</accession>
<proteinExistence type="predicted"/>
<evidence type="ECO:0000313" key="2">
    <source>
        <dbReference type="Proteomes" id="UP000250235"/>
    </source>
</evidence>
<name>A0A2Z6ZV92_9LAMI</name>
<dbReference type="Proteomes" id="UP000250235">
    <property type="component" value="Unassembled WGS sequence"/>
</dbReference>
<reference evidence="1 2" key="1">
    <citation type="journal article" date="2015" name="Proc. Natl. Acad. Sci. U.S.A.">
        <title>The resurrection genome of Boea hygrometrica: A blueprint for survival of dehydration.</title>
        <authorList>
            <person name="Xiao L."/>
            <person name="Yang G."/>
            <person name="Zhang L."/>
            <person name="Yang X."/>
            <person name="Zhao S."/>
            <person name="Ji Z."/>
            <person name="Zhou Q."/>
            <person name="Hu M."/>
            <person name="Wang Y."/>
            <person name="Chen M."/>
            <person name="Xu Y."/>
            <person name="Jin H."/>
            <person name="Xiao X."/>
            <person name="Hu G."/>
            <person name="Bao F."/>
            <person name="Hu Y."/>
            <person name="Wan P."/>
            <person name="Li L."/>
            <person name="Deng X."/>
            <person name="Kuang T."/>
            <person name="Xiang C."/>
            <person name="Zhu J.K."/>
            <person name="Oliver M.J."/>
            <person name="He Y."/>
        </authorList>
    </citation>
    <scope>NUCLEOTIDE SEQUENCE [LARGE SCALE GENOMIC DNA]</scope>
    <source>
        <strain evidence="2">cv. XS01</strain>
    </source>
</reference>
<keyword evidence="2" id="KW-1185">Reference proteome</keyword>